<feature type="domain" description="EXPERA" evidence="15">
    <location>
        <begin position="74"/>
        <end position="243"/>
    </location>
</feature>
<dbReference type="InterPro" id="IPR007905">
    <property type="entry name" value="EBP"/>
</dbReference>
<feature type="transmembrane region" description="Helical" evidence="14">
    <location>
        <begin position="78"/>
        <end position="98"/>
    </location>
</feature>
<dbReference type="Pfam" id="PF05241">
    <property type="entry name" value="EBP"/>
    <property type="match status" value="1"/>
</dbReference>
<dbReference type="GO" id="GO:0004769">
    <property type="term" value="F:steroid Delta-isomerase activity"/>
    <property type="evidence" value="ECO:0007669"/>
    <property type="project" value="TreeGrafter"/>
</dbReference>
<evidence type="ECO:0000313" key="16">
    <source>
        <dbReference type="EMBL" id="KNE65946.1"/>
    </source>
</evidence>
<comment type="similarity">
    <text evidence="2">Belongs to the EBP family.</text>
</comment>
<evidence type="ECO:0000256" key="7">
    <source>
        <dbReference type="ARBA" id="ARBA00023011"/>
    </source>
</evidence>
<reference evidence="17" key="2">
    <citation type="submission" date="2009-11" db="EMBL/GenBank/DDBJ databases">
        <title>The Genome Sequence of Allomyces macrogynus strain ATCC 38327.</title>
        <authorList>
            <consortium name="The Broad Institute Genome Sequencing Platform"/>
            <person name="Russ C."/>
            <person name="Cuomo C."/>
            <person name="Shea T."/>
            <person name="Young S.K."/>
            <person name="Zeng Q."/>
            <person name="Koehrsen M."/>
            <person name="Haas B."/>
            <person name="Borodovsky M."/>
            <person name="Guigo R."/>
            <person name="Alvarado L."/>
            <person name="Berlin A."/>
            <person name="Borenstein D."/>
            <person name="Chen Z."/>
            <person name="Engels R."/>
            <person name="Freedman E."/>
            <person name="Gellesch M."/>
            <person name="Goldberg J."/>
            <person name="Griggs A."/>
            <person name="Gujja S."/>
            <person name="Heiman D."/>
            <person name="Hepburn T."/>
            <person name="Howarth C."/>
            <person name="Jen D."/>
            <person name="Larson L."/>
            <person name="Lewis B."/>
            <person name="Mehta T."/>
            <person name="Park D."/>
            <person name="Pearson M."/>
            <person name="Roberts A."/>
            <person name="Saif S."/>
            <person name="Shenoy N."/>
            <person name="Sisk P."/>
            <person name="Stolte C."/>
            <person name="Sykes S."/>
            <person name="Walk T."/>
            <person name="White J."/>
            <person name="Yandava C."/>
            <person name="Burger G."/>
            <person name="Gray M.W."/>
            <person name="Holland P.W.H."/>
            <person name="King N."/>
            <person name="Lang F.B.F."/>
            <person name="Roger A.J."/>
            <person name="Ruiz-Trillo I."/>
            <person name="Lander E."/>
            <person name="Nusbaum C."/>
        </authorList>
    </citation>
    <scope>NUCLEOTIDE SEQUENCE [LARGE SCALE GENOMIC DNA]</scope>
    <source>
        <strain evidence="17">ATCC 38327</strain>
    </source>
</reference>
<dbReference type="eggNOG" id="KOG4826">
    <property type="taxonomic scope" value="Eukaryota"/>
</dbReference>
<evidence type="ECO:0000256" key="14">
    <source>
        <dbReference type="SAM" id="Phobius"/>
    </source>
</evidence>
<accession>A0A0L0STX5</accession>
<feature type="transmembrane region" description="Helical" evidence="14">
    <location>
        <begin position="163"/>
        <end position="183"/>
    </location>
</feature>
<keyword evidence="17" id="KW-1185">Reference proteome</keyword>
<evidence type="ECO:0000256" key="11">
    <source>
        <dbReference type="ARBA" id="ARBA00023221"/>
    </source>
</evidence>
<gene>
    <name evidence="16" type="ORF">AMAG_10233</name>
</gene>
<evidence type="ECO:0000256" key="4">
    <source>
        <dbReference type="ARBA" id="ARBA00022692"/>
    </source>
</evidence>
<keyword evidence="5" id="KW-0752">Steroid biosynthesis</keyword>
<keyword evidence="10" id="KW-1207">Sterol metabolism</keyword>
<keyword evidence="7" id="KW-0756">Sterol biosynthesis</keyword>
<dbReference type="PANTHER" id="PTHR14207:SF0">
    <property type="entry name" value="3-BETA-HYDROXYSTEROID-DELTA(8),DELTA(7)-ISOMERASE"/>
    <property type="match status" value="1"/>
</dbReference>
<keyword evidence="3" id="KW-0444">Lipid biosynthesis</keyword>
<evidence type="ECO:0000259" key="15">
    <source>
        <dbReference type="PROSITE" id="PS51751"/>
    </source>
</evidence>
<keyword evidence="6 13" id="KW-1133">Transmembrane helix</keyword>
<evidence type="ECO:0000256" key="1">
    <source>
        <dbReference type="ARBA" id="ARBA00004141"/>
    </source>
</evidence>
<dbReference type="GO" id="GO:0047750">
    <property type="term" value="F:cholestenol delta-isomerase activity"/>
    <property type="evidence" value="ECO:0007669"/>
    <property type="project" value="InterPro"/>
</dbReference>
<comment type="subcellular location">
    <subcellularLocation>
        <location evidence="1">Membrane</location>
        <topology evidence="1">Multi-pass membrane protein</topology>
    </subcellularLocation>
</comment>
<dbReference type="STRING" id="578462.A0A0L0STX5"/>
<keyword evidence="12" id="KW-0413">Isomerase</keyword>
<evidence type="ECO:0000256" key="2">
    <source>
        <dbReference type="ARBA" id="ARBA00008337"/>
    </source>
</evidence>
<feature type="transmembrane region" description="Helical" evidence="14">
    <location>
        <begin position="47"/>
        <end position="66"/>
    </location>
</feature>
<dbReference type="PROSITE" id="PS51751">
    <property type="entry name" value="EXPERA"/>
    <property type="match status" value="1"/>
</dbReference>
<dbReference type="OMA" id="CIAVQHP"/>
<dbReference type="PANTHER" id="PTHR14207">
    <property type="entry name" value="STEROL ISOMERASE"/>
    <property type="match status" value="1"/>
</dbReference>
<organism evidence="16 17">
    <name type="scientific">Allomyces macrogynus (strain ATCC 38327)</name>
    <name type="common">Allomyces javanicus var. macrogynus</name>
    <dbReference type="NCBI Taxonomy" id="578462"/>
    <lineage>
        <taxon>Eukaryota</taxon>
        <taxon>Fungi</taxon>
        <taxon>Fungi incertae sedis</taxon>
        <taxon>Blastocladiomycota</taxon>
        <taxon>Blastocladiomycetes</taxon>
        <taxon>Blastocladiales</taxon>
        <taxon>Blastocladiaceae</taxon>
        <taxon>Allomyces</taxon>
    </lineage>
</organism>
<dbReference type="GO" id="GO:0000247">
    <property type="term" value="F:C-8 sterol isomerase activity"/>
    <property type="evidence" value="ECO:0007669"/>
    <property type="project" value="TreeGrafter"/>
</dbReference>
<feature type="transmembrane region" description="Helical" evidence="14">
    <location>
        <begin position="222"/>
        <end position="247"/>
    </location>
</feature>
<evidence type="ECO:0000256" key="9">
    <source>
        <dbReference type="ARBA" id="ARBA00023136"/>
    </source>
</evidence>
<dbReference type="GO" id="GO:0016020">
    <property type="term" value="C:membrane"/>
    <property type="evidence" value="ECO:0007669"/>
    <property type="project" value="UniProtKB-SubCell"/>
</dbReference>
<dbReference type="OrthoDB" id="58557at2759"/>
<dbReference type="Proteomes" id="UP000054350">
    <property type="component" value="Unassembled WGS sequence"/>
</dbReference>
<evidence type="ECO:0000256" key="6">
    <source>
        <dbReference type="ARBA" id="ARBA00022989"/>
    </source>
</evidence>
<keyword evidence="4 13" id="KW-0812">Transmembrane</keyword>
<dbReference type="InterPro" id="IPR033118">
    <property type="entry name" value="EXPERA"/>
</dbReference>
<protein>
    <recommendedName>
        <fullName evidence="15">EXPERA domain-containing protein</fullName>
    </recommendedName>
</protein>
<keyword evidence="8" id="KW-0443">Lipid metabolism</keyword>
<proteinExistence type="inferred from homology"/>
<keyword evidence="11" id="KW-0753">Steroid metabolism</keyword>
<evidence type="ECO:0000313" key="17">
    <source>
        <dbReference type="Proteomes" id="UP000054350"/>
    </source>
</evidence>
<dbReference type="GO" id="GO:0016126">
    <property type="term" value="P:sterol biosynthetic process"/>
    <property type="evidence" value="ECO:0007669"/>
    <property type="project" value="UniProtKB-KW"/>
</dbReference>
<feature type="transmembrane region" description="Helical" evidence="14">
    <location>
        <begin position="131"/>
        <end position="151"/>
    </location>
</feature>
<dbReference type="EMBL" id="GG745349">
    <property type="protein sequence ID" value="KNE65946.1"/>
    <property type="molecule type" value="Genomic_DNA"/>
</dbReference>
<evidence type="ECO:0000256" key="13">
    <source>
        <dbReference type="PROSITE-ProRule" id="PRU01087"/>
    </source>
</evidence>
<name>A0A0L0STX5_ALLM3</name>
<sequence length="267" mass="30136">MSPGPDAAADPTLLRLSRVVPRKMASHPFIPASLDLPHYVPNTHADMVILGGFAAACGAFTLLAFASGHGLPMFRRAIYTWCWLSGIIHMALEGYFVVNVRDLAAHNTVLGQVWKEYAKCDSRYMWGDRAVWIIEAITSFVWGPLLWLMAIRMRANHTKTNRYLPWLLLISTGQLYGTIVYFYTSLRLEPLAADAVAPASLVDQAKSFIGRMTYDDGIKTPFYFWVYFFFMNFIWVVVPSIVITWALRVLTTDPPKANAQGKKLKTH</sequence>
<evidence type="ECO:0000256" key="3">
    <source>
        <dbReference type="ARBA" id="ARBA00022516"/>
    </source>
</evidence>
<keyword evidence="9 13" id="KW-0472">Membrane</keyword>
<dbReference type="AlphaFoldDB" id="A0A0L0STX5"/>
<evidence type="ECO:0000256" key="8">
    <source>
        <dbReference type="ARBA" id="ARBA00023098"/>
    </source>
</evidence>
<evidence type="ECO:0000256" key="10">
    <source>
        <dbReference type="ARBA" id="ARBA00023166"/>
    </source>
</evidence>
<dbReference type="VEuPathDB" id="FungiDB:AMAG_10233"/>
<evidence type="ECO:0000256" key="5">
    <source>
        <dbReference type="ARBA" id="ARBA00022955"/>
    </source>
</evidence>
<evidence type="ECO:0000256" key="12">
    <source>
        <dbReference type="ARBA" id="ARBA00023235"/>
    </source>
</evidence>
<reference evidence="16 17" key="1">
    <citation type="submission" date="2009-11" db="EMBL/GenBank/DDBJ databases">
        <title>Annotation of Allomyces macrogynus ATCC 38327.</title>
        <authorList>
            <consortium name="The Broad Institute Genome Sequencing Platform"/>
            <person name="Russ C."/>
            <person name="Cuomo C."/>
            <person name="Burger G."/>
            <person name="Gray M.W."/>
            <person name="Holland P.W.H."/>
            <person name="King N."/>
            <person name="Lang F.B.F."/>
            <person name="Roger A.J."/>
            <person name="Ruiz-Trillo I."/>
            <person name="Young S.K."/>
            <person name="Zeng Q."/>
            <person name="Gargeya S."/>
            <person name="Fitzgerald M."/>
            <person name="Haas B."/>
            <person name="Abouelleil A."/>
            <person name="Alvarado L."/>
            <person name="Arachchi H.M."/>
            <person name="Berlin A."/>
            <person name="Chapman S.B."/>
            <person name="Gearin G."/>
            <person name="Goldberg J."/>
            <person name="Griggs A."/>
            <person name="Gujja S."/>
            <person name="Hansen M."/>
            <person name="Heiman D."/>
            <person name="Howarth C."/>
            <person name="Larimer J."/>
            <person name="Lui A."/>
            <person name="MacDonald P.J.P."/>
            <person name="McCowen C."/>
            <person name="Montmayeur A."/>
            <person name="Murphy C."/>
            <person name="Neiman D."/>
            <person name="Pearson M."/>
            <person name="Priest M."/>
            <person name="Roberts A."/>
            <person name="Saif S."/>
            <person name="Shea T."/>
            <person name="Sisk P."/>
            <person name="Stolte C."/>
            <person name="Sykes S."/>
            <person name="Wortman J."/>
            <person name="Nusbaum C."/>
            <person name="Birren B."/>
        </authorList>
    </citation>
    <scope>NUCLEOTIDE SEQUENCE [LARGE SCALE GENOMIC DNA]</scope>
    <source>
        <strain evidence="16 17">ATCC 38327</strain>
    </source>
</reference>
<dbReference type="GO" id="GO:0005783">
    <property type="term" value="C:endoplasmic reticulum"/>
    <property type="evidence" value="ECO:0007669"/>
    <property type="project" value="TreeGrafter"/>
</dbReference>